<dbReference type="SMART" id="SM00448">
    <property type="entry name" value="REC"/>
    <property type="match status" value="1"/>
</dbReference>
<dbReference type="OrthoDB" id="165911at2157"/>
<name>A0A1G7JRG3_9EURY</name>
<evidence type="ECO:0000256" key="6">
    <source>
        <dbReference type="SAM" id="MobiDB-lite"/>
    </source>
</evidence>
<evidence type="ECO:0000256" key="4">
    <source>
        <dbReference type="ARBA" id="ARBA00023163"/>
    </source>
</evidence>
<dbReference type="PANTHER" id="PTHR34236:SF1">
    <property type="entry name" value="DIMETHYL SULFOXIDE REDUCTASE TRANSCRIPTIONAL ACTIVATOR"/>
    <property type="match status" value="1"/>
</dbReference>
<dbReference type="InterPro" id="IPR029016">
    <property type="entry name" value="GAF-like_dom_sf"/>
</dbReference>
<dbReference type="GO" id="GO:0000160">
    <property type="term" value="P:phosphorelay signal transduction system"/>
    <property type="evidence" value="ECO:0007669"/>
    <property type="project" value="InterPro"/>
</dbReference>
<dbReference type="CDD" id="cd00156">
    <property type="entry name" value="REC"/>
    <property type="match status" value="1"/>
</dbReference>
<keyword evidence="5" id="KW-0597">Phosphoprotein</keyword>
<feature type="modified residue" description="4-aspartylphosphate" evidence="5">
    <location>
        <position position="70"/>
    </location>
</feature>
<evidence type="ECO:0000256" key="2">
    <source>
        <dbReference type="ARBA" id="ARBA00022777"/>
    </source>
</evidence>
<gene>
    <name evidence="8" type="ORF">SAMN04488067_10361</name>
</gene>
<dbReference type="PROSITE" id="PS50110">
    <property type="entry name" value="RESPONSE_REGULATORY"/>
    <property type="match status" value="1"/>
</dbReference>
<dbReference type="RefSeq" id="WP_149797932.1">
    <property type="nucleotide sequence ID" value="NZ_FNBO01000003.1"/>
</dbReference>
<feature type="domain" description="Response regulatory" evidence="7">
    <location>
        <begin position="7"/>
        <end position="135"/>
    </location>
</feature>
<evidence type="ECO:0000256" key="1">
    <source>
        <dbReference type="ARBA" id="ARBA00022679"/>
    </source>
</evidence>
<dbReference type="GO" id="GO:0016301">
    <property type="term" value="F:kinase activity"/>
    <property type="evidence" value="ECO:0007669"/>
    <property type="project" value="UniProtKB-KW"/>
</dbReference>
<evidence type="ECO:0000256" key="3">
    <source>
        <dbReference type="ARBA" id="ARBA00023015"/>
    </source>
</evidence>
<accession>A0A1G7JRG3</accession>
<dbReference type="Gene3D" id="3.30.450.40">
    <property type="match status" value="1"/>
</dbReference>
<dbReference type="Gene3D" id="3.40.50.2300">
    <property type="match status" value="1"/>
</dbReference>
<dbReference type="SUPFAM" id="SSF52172">
    <property type="entry name" value="CheY-like"/>
    <property type="match status" value="1"/>
</dbReference>
<reference evidence="8 9" key="1">
    <citation type="submission" date="2016-10" db="EMBL/GenBank/DDBJ databases">
        <authorList>
            <person name="Varghese N."/>
            <person name="Submissions S."/>
        </authorList>
    </citation>
    <scope>NUCLEOTIDE SEQUENCE [LARGE SCALE GENOMIC DNA]</scope>
    <source>
        <strain evidence="8 9">CGMCC 1.3527</strain>
    </source>
</reference>
<evidence type="ECO:0000313" key="9">
    <source>
        <dbReference type="Proteomes" id="UP000324020"/>
    </source>
</evidence>
<keyword evidence="1" id="KW-0808">Transferase</keyword>
<dbReference type="PANTHER" id="PTHR34236">
    <property type="entry name" value="DIMETHYL SULFOXIDE REDUCTASE TRANSCRIPTIONAL ACTIVATOR"/>
    <property type="match status" value="1"/>
</dbReference>
<dbReference type="Pfam" id="PF15915">
    <property type="entry name" value="BAT"/>
    <property type="match status" value="1"/>
</dbReference>
<dbReference type="InterPro" id="IPR003018">
    <property type="entry name" value="GAF"/>
</dbReference>
<keyword evidence="4" id="KW-0804">Transcription</keyword>
<dbReference type="InterPro" id="IPR031803">
    <property type="entry name" value="BAT_GAF/HTH-assoc"/>
</dbReference>
<dbReference type="InterPro" id="IPR007050">
    <property type="entry name" value="HTH_bacterioopsin"/>
</dbReference>
<protein>
    <submittedName>
        <fullName evidence="8">Predicted DNA binding protein, contains HTH domain</fullName>
    </submittedName>
</protein>
<evidence type="ECO:0000256" key="5">
    <source>
        <dbReference type="PROSITE-ProRule" id="PRU00169"/>
    </source>
</evidence>
<feature type="region of interest" description="Disordered" evidence="6">
    <location>
        <begin position="546"/>
        <end position="565"/>
    </location>
</feature>
<organism evidence="8 9">
    <name type="scientific">Halorubrum xinjiangense</name>
    <dbReference type="NCBI Taxonomy" id="261291"/>
    <lineage>
        <taxon>Archaea</taxon>
        <taxon>Methanobacteriati</taxon>
        <taxon>Methanobacteriota</taxon>
        <taxon>Stenosarchaea group</taxon>
        <taxon>Halobacteria</taxon>
        <taxon>Halobacteriales</taxon>
        <taxon>Haloferacaceae</taxon>
        <taxon>Halorubrum</taxon>
    </lineage>
</organism>
<dbReference type="Pfam" id="PF00072">
    <property type="entry name" value="Response_reg"/>
    <property type="match status" value="1"/>
</dbReference>
<keyword evidence="2" id="KW-0418">Kinase</keyword>
<dbReference type="AlphaFoldDB" id="A0A1G7JRG3"/>
<keyword evidence="9" id="KW-1185">Reference proteome</keyword>
<sequence>MTDEALDVLLLGSGPADARRVAELLESGTQLNRIELDGSVPDRSVLHRESTLEAGLRRLSDGDVDVILFDLGLPDSDGFDALVGVLEAADFTPVVVLTDRDDRDLGIQAIQEGARDYLVKGDLTGDLLISSIRYAVEQARQERERVQHREQLEALNRLYGISQDIVHALITEPTREGLERAVCERLVEPDAYDVAWVGEVNRATEQLSSREFAPADAEFDVVSGPSAGDADGERPEVEAVRTRTVQVVQDGETPPEFDRCHEEIRAAGYRAAAAIPVAYGNICYGVVAIYDESPDAFVSTDRESLSRLGEIIGHAIAAVERRDALTSDTVFQLTFSLEREADALVAASTAGWRLDVARLIGADSGVLAYGTVEGIEKQELRGIAERSQLVDGLRILSPEADGYEVELTTGWGEKLVPALAKHGALVTALTVADGEFRFVVEVPSERDKHQIVDIVHDHCADATLRAQWTVARDDPAITDFHLAFENQLTEKQRAVLKAAYHAGYFDWPRKSTGEEVADLLGVTQATFSEHFRGAERTLFEAVFEGGEDDGVPASPWEPSDPDAPR</sequence>
<dbReference type="Pfam" id="PF13185">
    <property type="entry name" value="GAF_2"/>
    <property type="match status" value="1"/>
</dbReference>
<dbReference type="EMBL" id="FNBO01000003">
    <property type="protein sequence ID" value="SDF27451.1"/>
    <property type="molecule type" value="Genomic_DNA"/>
</dbReference>
<evidence type="ECO:0000259" key="7">
    <source>
        <dbReference type="PROSITE" id="PS50110"/>
    </source>
</evidence>
<dbReference type="InterPro" id="IPR001789">
    <property type="entry name" value="Sig_transdc_resp-reg_receiver"/>
</dbReference>
<proteinExistence type="predicted"/>
<dbReference type="Proteomes" id="UP000324020">
    <property type="component" value="Unassembled WGS sequence"/>
</dbReference>
<dbReference type="SUPFAM" id="SSF55781">
    <property type="entry name" value="GAF domain-like"/>
    <property type="match status" value="1"/>
</dbReference>
<keyword evidence="3" id="KW-0805">Transcription regulation</keyword>
<dbReference type="InterPro" id="IPR011006">
    <property type="entry name" value="CheY-like_superfamily"/>
</dbReference>
<dbReference type="Pfam" id="PF04967">
    <property type="entry name" value="HTH_10"/>
    <property type="match status" value="1"/>
</dbReference>
<evidence type="ECO:0000313" key="8">
    <source>
        <dbReference type="EMBL" id="SDF27451.1"/>
    </source>
</evidence>